<protein>
    <submittedName>
        <fullName evidence="1">Uncharacterized protein</fullName>
    </submittedName>
</protein>
<dbReference type="AlphaFoldDB" id="A0A0X1KIU4"/>
<dbReference type="GeneID" id="27134561"/>
<keyword evidence="2" id="KW-1185">Reference proteome</keyword>
<accession>A0A0X1KIU4</accession>
<sequence length="111" mass="12379">MKFMLYNVEGLSVPVEAEPGRPFKFTCSAEECGKELIVEGVILQVSEEEFAVVLNSVVDENPDFKSILGIKVRKYVFKGKVNGSEAVLPAESFEDFAKRFLEAMDSVLVLR</sequence>
<name>A0A0X1KIU4_9EURY</name>
<dbReference type="Proteomes" id="UP000062043">
    <property type="component" value="Chromosome"/>
</dbReference>
<dbReference type="EMBL" id="CP007140">
    <property type="protein sequence ID" value="AJC71199.1"/>
    <property type="molecule type" value="Genomic_DNA"/>
</dbReference>
<gene>
    <name evidence="1" type="ORF">X802_02675</name>
</gene>
<evidence type="ECO:0000313" key="2">
    <source>
        <dbReference type="Proteomes" id="UP000062043"/>
    </source>
</evidence>
<dbReference type="KEGG" id="tgy:X802_02675"/>
<dbReference type="OrthoDB" id="92941at2157"/>
<evidence type="ECO:0000313" key="1">
    <source>
        <dbReference type="EMBL" id="AJC71199.1"/>
    </source>
</evidence>
<reference evidence="1 2" key="1">
    <citation type="submission" date="2014-01" db="EMBL/GenBank/DDBJ databases">
        <title>Genome sequencing of Thermococcus guaymasensis.</title>
        <authorList>
            <person name="Zhang X."/>
            <person name="Alvare G."/>
            <person name="Fristensky B."/>
            <person name="Chen L."/>
            <person name="Suen T."/>
            <person name="Chen Q."/>
            <person name="Ma K."/>
        </authorList>
    </citation>
    <scope>NUCLEOTIDE SEQUENCE [LARGE SCALE GENOMIC DNA]</scope>
    <source>
        <strain evidence="1 2">DSM 11113</strain>
    </source>
</reference>
<organism evidence="1 2">
    <name type="scientific">Thermococcus guaymasensis DSM 11113</name>
    <dbReference type="NCBI Taxonomy" id="1432656"/>
    <lineage>
        <taxon>Archaea</taxon>
        <taxon>Methanobacteriati</taxon>
        <taxon>Methanobacteriota</taxon>
        <taxon>Thermococci</taxon>
        <taxon>Thermococcales</taxon>
        <taxon>Thermococcaceae</taxon>
        <taxon>Thermococcus</taxon>
    </lineage>
</organism>
<dbReference type="RefSeq" id="WP_062370754.1">
    <property type="nucleotide sequence ID" value="NZ_CP007140.1"/>
</dbReference>
<dbReference type="STRING" id="1432656.X802_02675"/>
<proteinExistence type="predicted"/>